<evidence type="ECO:0000256" key="2">
    <source>
        <dbReference type="ARBA" id="ARBA00022737"/>
    </source>
</evidence>
<dbReference type="OrthoDB" id="3367at2759"/>
<gene>
    <name evidence="5" type="ORF">H4R34_000724</name>
</gene>
<feature type="compositionally biased region" description="Low complexity" evidence="4">
    <location>
        <begin position="155"/>
        <end position="168"/>
    </location>
</feature>
<evidence type="ECO:0000256" key="1">
    <source>
        <dbReference type="ARBA" id="ARBA00022574"/>
    </source>
</evidence>
<protein>
    <recommendedName>
        <fullName evidence="7">WD40-repeat-containing domain protein</fullName>
    </recommendedName>
</protein>
<dbReference type="InterPro" id="IPR015943">
    <property type="entry name" value="WD40/YVTN_repeat-like_dom_sf"/>
</dbReference>
<dbReference type="SMART" id="SM00320">
    <property type="entry name" value="WD40"/>
    <property type="match status" value="5"/>
</dbReference>
<dbReference type="AlphaFoldDB" id="A0A9W8B9V5"/>
<evidence type="ECO:0000313" key="5">
    <source>
        <dbReference type="EMBL" id="KAJ1984349.1"/>
    </source>
</evidence>
<sequence length="608" mass="67209">MAGIRSTYELLDPVAGSGQVYCPDFQATEGIYRLKADLSYEAIVVDSNTAVPPITQALAPPKYLSLVSVRFRGAQTHHLHPQHNNSLQPNTGPSSYPNTDNLPRPTLPRDRLKATASSPLSQSLPPSLSANPTDSTASEPSPGQDPAIDYTQSFPPAHSAAPASNNASTLTGTSVPAPLAAPQLPRKDTGDDDDSSFSLFQSMRLKKRSKSSNLTKKDAAFVSQVIWHDNLAMLLAQRPNEGTYFFYNSGRSFFWADLGHAPQEPLGRLDFYKAIPICHDVNLLTRSGSSLDVIIGFSTGDLLWFDPITQKRTRYNAQGVINASAVTAVRWVPGSETHFMASFQDGAVVIFDKYKEDHQHFNPLFAMDPSDPLQVAKPTKSKYNPTTYWQVSKKPITALAFSPDCQHVAFTSMDGRLRVVDYVTETLEDTYVGYFGGLTCLSWSPDGKYILTGGQDDLITIWDFYNQRILARCQGHQSWVNGVTFDAWRCDETNYRFGSVGEDTKVLFWDFSVSALHRPKSAAIQLRRMSRASSTFSPPSATTPLYTQHENVVHEVTPQSQVADLEPVMAQSIHRLPVCSITFREDAVFTTCRSGHIKIWLRPDTAAS</sequence>
<dbReference type="PANTHER" id="PTHR14107:SF16">
    <property type="entry name" value="AT02583P"/>
    <property type="match status" value="1"/>
</dbReference>
<organism evidence="5 6">
    <name type="scientific">Dimargaris verticillata</name>
    <dbReference type="NCBI Taxonomy" id="2761393"/>
    <lineage>
        <taxon>Eukaryota</taxon>
        <taxon>Fungi</taxon>
        <taxon>Fungi incertae sedis</taxon>
        <taxon>Zoopagomycota</taxon>
        <taxon>Kickxellomycotina</taxon>
        <taxon>Dimargaritomycetes</taxon>
        <taxon>Dimargaritales</taxon>
        <taxon>Dimargaritaceae</taxon>
        <taxon>Dimargaris</taxon>
    </lineage>
</organism>
<dbReference type="InterPro" id="IPR036322">
    <property type="entry name" value="WD40_repeat_dom_sf"/>
</dbReference>
<dbReference type="GO" id="GO:0005634">
    <property type="term" value="C:nucleus"/>
    <property type="evidence" value="ECO:0007669"/>
    <property type="project" value="TreeGrafter"/>
</dbReference>
<dbReference type="PANTHER" id="PTHR14107">
    <property type="entry name" value="WD REPEAT PROTEIN"/>
    <property type="match status" value="1"/>
</dbReference>
<dbReference type="Pfam" id="PF00400">
    <property type="entry name" value="WD40"/>
    <property type="match status" value="2"/>
</dbReference>
<dbReference type="InterPro" id="IPR051362">
    <property type="entry name" value="WD_repeat_creC_regulators"/>
</dbReference>
<evidence type="ECO:0000313" key="6">
    <source>
        <dbReference type="Proteomes" id="UP001151582"/>
    </source>
</evidence>
<keyword evidence="1 3" id="KW-0853">WD repeat</keyword>
<dbReference type="SUPFAM" id="SSF50978">
    <property type="entry name" value="WD40 repeat-like"/>
    <property type="match status" value="1"/>
</dbReference>
<evidence type="ECO:0000256" key="4">
    <source>
        <dbReference type="SAM" id="MobiDB-lite"/>
    </source>
</evidence>
<dbReference type="PROSITE" id="PS50294">
    <property type="entry name" value="WD_REPEATS_REGION"/>
    <property type="match status" value="1"/>
</dbReference>
<evidence type="ECO:0008006" key="7">
    <source>
        <dbReference type="Google" id="ProtNLM"/>
    </source>
</evidence>
<dbReference type="GO" id="GO:0032153">
    <property type="term" value="C:cell division site"/>
    <property type="evidence" value="ECO:0007669"/>
    <property type="project" value="TreeGrafter"/>
</dbReference>
<name>A0A9W8B9V5_9FUNG</name>
<feature type="compositionally biased region" description="Low complexity" evidence="4">
    <location>
        <begin position="117"/>
        <end position="129"/>
    </location>
</feature>
<dbReference type="PROSITE" id="PS50082">
    <property type="entry name" value="WD_REPEATS_2"/>
    <property type="match status" value="1"/>
</dbReference>
<keyword evidence="2" id="KW-0677">Repeat</keyword>
<keyword evidence="6" id="KW-1185">Reference proteome</keyword>
<dbReference type="Gene3D" id="2.130.10.10">
    <property type="entry name" value="YVTN repeat-like/Quinoprotein amine dehydrogenase"/>
    <property type="match status" value="1"/>
</dbReference>
<feature type="compositionally biased region" description="Polar residues" evidence="4">
    <location>
        <begin position="82"/>
        <end position="101"/>
    </location>
</feature>
<dbReference type="GO" id="GO:0045013">
    <property type="term" value="P:carbon catabolite repression of transcription"/>
    <property type="evidence" value="ECO:0007669"/>
    <property type="project" value="TreeGrafter"/>
</dbReference>
<dbReference type="EMBL" id="JANBQB010000022">
    <property type="protein sequence ID" value="KAJ1984349.1"/>
    <property type="molecule type" value="Genomic_DNA"/>
</dbReference>
<feature type="compositionally biased region" description="Polar residues" evidence="4">
    <location>
        <begin position="130"/>
        <end position="141"/>
    </location>
</feature>
<proteinExistence type="predicted"/>
<dbReference type="GO" id="GO:0051286">
    <property type="term" value="C:cell tip"/>
    <property type="evidence" value="ECO:0007669"/>
    <property type="project" value="TreeGrafter"/>
</dbReference>
<feature type="region of interest" description="Disordered" evidence="4">
    <location>
        <begin position="79"/>
        <end position="195"/>
    </location>
</feature>
<reference evidence="5" key="1">
    <citation type="submission" date="2022-07" db="EMBL/GenBank/DDBJ databases">
        <title>Phylogenomic reconstructions and comparative analyses of Kickxellomycotina fungi.</title>
        <authorList>
            <person name="Reynolds N.K."/>
            <person name="Stajich J.E."/>
            <person name="Barry K."/>
            <person name="Grigoriev I.V."/>
            <person name="Crous P."/>
            <person name="Smith M.E."/>
        </authorList>
    </citation>
    <scope>NUCLEOTIDE SEQUENCE</scope>
    <source>
        <strain evidence="5">RSA 567</strain>
    </source>
</reference>
<accession>A0A9W8B9V5</accession>
<comment type="caution">
    <text evidence="5">The sequence shown here is derived from an EMBL/GenBank/DDBJ whole genome shotgun (WGS) entry which is preliminary data.</text>
</comment>
<evidence type="ECO:0000256" key="3">
    <source>
        <dbReference type="PROSITE-ProRule" id="PRU00221"/>
    </source>
</evidence>
<feature type="repeat" description="WD" evidence="3">
    <location>
        <begin position="431"/>
        <end position="472"/>
    </location>
</feature>
<dbReference type="InterPro" id="IPR001680">
    <property type="entry name" value="WD40_rpt"/>
</dbReference>
<dbReference type="Proteomes" id="UP001151582">
    <property type="component" value="Unassembled WGS sequence"/>
</dbReference>